<dbReference type="AlphaFoldDB" id="A0A6A4TTD2"/>
<sequence>MTAAAIPPLKYRNDYQRKCCRQLRVPEDETPSRVIVFSQQSYRNCSCSSCATFIYACAVGVMIPTLRCILHKKLTCCCCKQTVHNIRARWAIKHNA</sequence>
<name>A0A6A4TTD2_SCOMX</name>
<evidence type="ECO:0000313" key="1">
    <source>
        <dbReference type="EMBL" id="KAF0047588.1"/>
    </source>
</evidence>
<protein>
    <recommendedName>
        <fullName evidence="3">LITAF domain-containing protein</fullName>
    </recommendedName>
</protein>
<evidence type="ECO:0008006" key="3">
    <source>
        <dbReference type="Google" id="ProtNLM"/>
    </source>
</evidence>
<evidence type="ECO:0000313" key="2">
    <source>
        <dbReference type="Proteomes" id="UP000438429"/>
    </source>
</evidence>
<reference evidence="1 2" key="1">
    <citation type="submission" date="2019-06" db="EMBL/GenBank/DDBJ databases">
        <title>Draft genomes of female and male turbot (Scophthalmus maximus).</title>
        <authorList>
            <person name="Xu H."/>
            <person name="Xu X.-W."/>
            <person name="Shao C."/>
            <person name="Chen S."/>
        </authorList>
    </citation>
    <scope>NUCLEOTIDE SEQUENCE [LARGE SCALE GENOMIC DNA]</scope>
    <source>
        <strain evidence="1">Ysfricsl-2016a</strain>
        <tissue evidence="1">Blood</tissue>
    </source>
</reference>
<gene>
    <name evidence="1" type="ORF">F2P81_001221</name>
</gene>
<organism evidence="1 2">
    <name type="scientific">Scophthalmus maximus</name>
    <name type="common">Turbot</name>
    <name type="synonym">Psetta maxima</name>
    <dbReference type="NCBI Taxonomy" id="52904"/>
    <lineage>
        <taxon>Eukaryota</taxon>
        <taxon>Metazoa</taxon>
        <taxon>Chordata</taxon>
        <taxon>Craniata</taxon>
        <taxon>Vertebrata</taxon>
        <taxon>Euteleostomi</taxon>
        <taxon>Actinopterygii</taxon>
        <taxon>Neopterygii</taxon>
        <taxon>Teleostei</taxon>
        <taxon>Neoteleostei</taxon>
        <taxon>Acanthomorphata</taxon>
        <taxon>Carangaria</taxon>
        <taxon>Pleuronectiformes</taxon>
        <taxon>Pleuronectoidei</taxon>
        <taxon>Scophthalmidae</taxon>
        <taxon>Scophthalmus</taxon>
    </lineage>
</organism>
<proteinExistence type="predicted"/>
<dbReference type="Proteomes" id="UP000438429">
    <property type="component" value="Unassembled WGS sequence"/>
</dbReference>
<dbReference type="EMBL" id="VEVO01000001">
    <property type="protein sequence ID" value="KAF0047588.1"/>
    <property type="molecule type" value="Genomic_DNA"/>
</dbReference>
<comment type="caution">
    <text evidence="1">The sequence shown here is derived from an EMBL/GenBank/DDBJ whole genome shotgun (WGS) entry which is preliminary data.</text>
</comment>
<accession>A0A6A4TTD2</accession>